<dbReference type="RefSeq" id="WP_254014065.1">
    <property type="nucleotide sequence ID" value="NZ_JAMZMM010000313.1"/>
</dbReference>
<name>A0AAE3KPH0_9CYAN</name>
<sequence length="83" mass="9245">MTQKSEETKPAPKNTQNSLPKAPKPASDNRQTPLWIAILLTCFIEAPQGINAWIDLAQRFPQLDNILHPSAIILKKDSNSPKN</sequence>
<organism evidence="2 3">
    <name type="scientific">Limnofasciculus baicalensis BBK-W-15</name>
    <dbReference type="NCBI Taxonomy" id="2699891"/>
    <lineage>
        <taxon>Bacteria</taxon>
        <taxon>Bacillati</taxon>
        <taxon>Cyanobacteriota</taxon>
        <taxon>Cyanophyceae</taxon>
        <taxon>Coleofasciculales</taxon>
        <taxon>Coleofasciculaceae</taxon>
        <taxon>Limnofasciculus</taxon>
        <taxon>Limnofasciculus baicalensis</taxon>
    </lineage>
</organism>
<dbReference type="EMBL" id="JAMZMM010000313">
    <property type="protein sequence ID" value="MCP2731324.1"/>
    <property type="molecule type" value="Genomic_DNA"/>
</dbReference>
<dbReference type="Proteomes" id="UP001204953">
    <property type="component" value="Unassembled WGS sequence"/>
</dbReference>
<accession>A0AAE3KPH0</accession>
<evidence type="ECO:0000256" key="1">
    <source>
        <dbReference type="SAM" id="MobiDB-lite"/>
    </source>
</evidence>
<evidence type="ECO:0000313" key="3">
    <source>
        <dbReference type="Proteomes" id="UP001204953"/>
    </source>
</evidence>
<feature type="region of interest" description="Disordered" evidence="1">
    <location>
        <begin position="1"/>
        <end position="29"/>
    </location>
</feature>
<dbReference type="AlphaFoldDB" id="A0AAE3KPH0"/>
<evidence type="ECO:0000313" key="2">
    <source>
        <dbReference type="EMBL" id="MCP2731324.1"/>
    </source>
</evidence>
<comment type="caution">
    <text evidence="2">The sequence shown here is derived from an EMBL/GenBank/DDBJ whole genome shotgun (WGS) entry which is preliminary data.</text>
</comment>
<proteinExistence type="predicted"/>
<protein>
    <submittedName>
        <fullName evidence="2">Uncharacterized protein</fullName>
    </submittedName>
</protein>
<reference evidence="2" key="1">
    <citation type="submission" date="2022-06" db="EMBL/GenBank/DDBJ databases">
        <title>New cyanobacteria of genus Symplocastrum in benthos of Lake Baikal.</title>
        <authorList>
            <person name="Sorokovikova E."/>
            <person name="Tikhonova I."/>
            <person name="Krasnopeev A."/>
            <person name="Evseev P."/>
            <person name="Gladkikh A."/>
            <person name="Belykh O."/>
        </authorList>
    </citation>
    <scope>NUCLEOTIDE SEQUENCE</scope>
    <source>
        <strain evidence="2">BBK-W-15</strain>
    </source>
</reference>
<gene>
    <name evidence="2" type="ORF">NJ959_23135</name>
</gene>
<feature type="compositionally biased region" description="Basic and acidic residues" evidence="1">
    <location>
        <begin position="1"/>
        <end position="10"/>
    </location>
</feature>
<keyword evidence="3" id="KW-1185">Reference proteome</keyword>